<name>A0ABN8BNH2_9LACO</name>
<gene>
    <name evidence="2" type="ORF">WFA24289_01874</name>
</gene>
<protein>
    <recommendedName>
        <fullName evidence="1">Abortive phage infection protein C-terminal domain-containing protein</fullName>
    </recommendedName>
</protein>
<proteinExistence type="predicted"/>
<sequence length="298" mass="34054">MFYFYNNGITLICDKAKNSPGNGAIALSGVSIVNGAQTVNSLASLAKNDSLDENVDILIRIIQIKEYEQRAKITEYLNSQTPIKESYFIANNSIIRKLQEDLFEKAYYLERQINEYEYKCQYQDMTKFENYHILPVENAVQHYVGAYVNNKAAQAKSGKSVLFDQNNIEENIKDISAEKVIMSDVLYAKISSIITLYRKNRRNPNNSEFSDYLGIDKSNYISDLYSFLNTGDILLLNSVTNIKRNKPSLTIDESIKESIDLIRDIISSDEQFKDQAPATLTKSNRLFESVQNSINKQH</sequence>
<accession>A0ABN8BNH2</accession>
<keyword evidence="3" id="KW-1185">Reference proteome</keyword>
<comment type="caution">
    <text evidence="2">The sequence shown here is derived from an EMBL/GenBank/DDBJ whole genome shotgun (WGS) entry which is preliminary data.</text>
</comment>
<evidence type="ECO:0000313" key="3">
    <source>
        <dbReference type="Proteomes" id="UP000789707"/>
    </source>
</evidence>
<dbReference type="Pfam" id="PF10592">
    <property type="entry name" value="AIPR"/>
    <property type="match status" value="1"/>
</dbReference>
<feature type="domain" description="Abortive phage infection protein C-terminal" evidence="1">
    <location>
        <begin position="1"/>
        <end position="266"/>
    </location>
</feature>
<dbReference type="EMBL" id="CAKKNS010000011">
    <property type="protein sequence ID" value="CAH0417532.1"/>
    <property type="molecule type" value="Genomic_DNA"/>
</dbReference>
<organism evidence="2 3">
    <name type="scientific">Periweissella fabaria</name>
    <dbReference type="NCBI Taxonomy" id="546157"/>
    <lineage>
        <taxon>Bacteria</taxon>
        <taxon>Bacillati</taxon>
        <taxon>Bacillota</taxon>
        <taxon>Bacilli</taxon>
        <taxon>Lactobacillales</taxon>
        <taxon>Lactobacillaceae</taxon>
        <taxon>Periweissella</taxon>
    </lineage>
</organism>
<reference evidence="2 3" key="1">
    <citation type="submission" date="2021-11" db="EMBL/GenBank/DDBJ databases">
        <authorList>
            <person name="Depoorter E."/>
        </authorList>
    </citation>
    <scope>NUCLEOTIDE SEQUENCE [LARGE SCALE GENOMIC DNA]</scope>
    <source>
        <strain evidence="2 3">LMG 24289</strain>
    </source>
</reference>
<dbReference type="InterPro" id="IPR018891">
    <property type="entry name" value="AIPR_C"/>
</dbReference>
<evidence type="ECO:0000259" key="1">
    <source>
        <dbReference type="Pfam" id="PF10592"/>
    </source>
</evidence>
<dbReference type="Proteomes" id="UP000789707">
    <property type="component" value="Unassembled WGS sequence"/>
</dbReference>
<evidence type="ECO:0000313" key="2">
    <source>
        <dbReference type="EMBL" id="CAH0417532.1"/>
    </source>
</evidence>